<name>A0ABV0ULB4_9TELE</name>
<protein>
    <submittedName>
        <fullName evidence="1">Uncharacterized protein</fullName>
    </submittedName>
</protein>
<evidence type="ECO:0000313" key="1">
    <source>
        <dbReference type="EMBL" id="MEQ2245851.1"/>
    </source>
</evidence>
<proteinExistence type="predicted"/>
<organism evidence="1 2">
    <name type="scientific">Ilyodon furcidens</name>
    <name type="common">goldbreast splitfin</name>
    <dbReference type="NCBI Taxonomy" id="33524"/>
    <lineage>
        <taxon>Eukaryota</taxon>
        <taxon>Metazoa</taxon>
        <taxon>Chordata</taxon>
        <taxon>Craniata</taxon>
        <taxon>Vertebrata</taxon>
        <taxon>Euteleostomi</taxon>
        <taxon>Actinopterygii</taxon>
        <taxon>Neopterygii</taxon>
        <taxon>Teleostei</taxon>
        <taxon>Neoteleostei</taxon>
        <taxon>Acanthomorphata</taxon>
        <taxon>Ovalentaria</taxon>
        <taxon>Atherinomorphae</taxon>
        <taxon>Cyprinodontiformes</taxon>
        <taxon>Goodeidae</taxon>
        <taxon>Ilyodon</taxon>
    </lineage>
</organism>
<keyword evidence="2" id="KW-1185">Reference proteome</keyword>
<sequence>MKCKTCNKPENVNTYFYPQIPLQAVSIKLSIFPQQLRTKMFFLPVYLRSHFLKVIGAEKSVSGLSCESLKLTKPLPPLPLLIRRTDTVSLSLPFKTELHRLFLCFPQF</sequence>
<dbReference type="Proteomes" id="UP001482620">
    <property type="component" value="Unassembled WGS sequence"/>
</dbReference>
<comment type="caution">
    <text evidence="1">The sequence shown here is derived from an EMBL/GenBank/DDBJ whole genome shotgun (WGS) entry which is preliminary data.</text>
</comment>
<dbReference type="EMBL" id="JAHRIQ010074677">
    <property type="protein sequence ID" value="MEQ2245851.1"/>
    <property type="molecule type" value="Genomic_DNA"/>
</dbReference>
<reference evidence="1 2" key="1">
    <citation type="submission" date="2021-06" db="EMBL/GenBank/DDBJ databases">
        <authorList>
            <person name="Palmer J.M."/>
        </authorList>
    </citation>
    <scope>NUCLEOTIDE SEQUENCE [LARGE SCALE GENOMIC DNA]</scope>
    <source>
        <strain evidence="2">if_2019</strain>
        <tissue evidence="1">Muscle</tissue>
    </source>
</reference>
<accession>A0ABV0ULB4</accession>
<evidence type="ECO:0000313" key="2">
    <source>
        <dbReference type="Proteomes" id="UP001482620"/>
    </source>
</evidence>
<gene>
    <name evidence="1" type="ORF">ILYODFUR_032192</name>
</gene>